<dbReference type="CDD" id="cd14275">
    <property type="entry name" value="UBA_EF-Ts"/>
    <property type="match status" value="1"/>
</dbReference>
<dbReference type="InterPro" id="IPR001816">
    <property type="entry name" value="Transl_elong_EFTs/EF1B"/>
</dbReference>
<organism evidence="5">
    <name type="scientific">marine metagenome</name>
    <dbReference type="NCBI Taxonomy" id="408172"/>
    <lineage>
        <taxon>unclassified sequences</taxon>
        <taxon>metagenomes</taxon>
        <taxon>ecological metagenomes</taxon>
    </lineage>
</organism>
<dbReference type="AlphaFoldDB" id="A0A381R8E6"/>
<dbReference type="PANTHER" id="PTHR11741:SF0">
    <property type="entry name" value="ELONGATION FACTOR TS, MITOCHONDRIAL"/>
    <property type="match status" value="1"/>
</dbReference>
<dbReference type="FunFam" id="1.10.8.10:FF:000001">
    <property type="entry name" value="Elongation factor Ts"/>
    <property type="match status" value="1"/>
</dbReference>
<keyword evidence="3" id="KW-0648">Protein biosynthesis</keyword>
<proteinExistence type="inferred from homology"/>
<dbReference type="EMBL" id="UINC01001709">
    <property type="protein sequence ID" value="SUZ87099.1"/>
    <property type="molecule type" value="Genomic_DNA"/>
</dbReference>
<sequence>MADITAREVKALRDATGAGMMDAKRALVECDGDAEAASQLLRERGLAKAATRSDRDNVEGAVGLVSDGRRAALVHLKCETDFSAKSEGFLSLVDDLTNAVLAEGVGAVEARTAAIDDLRLSIKENIEVGRVDLIEVADGNALDTYLHVQEGRGVNGVVVEGSGVDQETLHQVALHIAFAKPTTLTRDEVSAELVEAERAALLEITRAEGKPEQAWDKIVEGRLTGWFRETVLLEQGLHGDKTSVADTLNGGSIERFIQAYLGA</sequence>
<protein>
    <recommendedName>
        <fullName evidence="4">Translation elongation factor EFTs/EF1B dimerisation domain-containing protein</fullName>
    </recommendedName>
</protein>
<dbReference type="InterPro" id="IPR014039">
    <property type="entry name" value="Transl_elong_EFTs/EF1B_dimer"/>
</dbReference>
<dbReference type="HAMAP" id="MF_00050">
    <property type="entry name" value="EF_Ts"/>
    <property type="match status" value="1"/>
</dbReference>
<keyword evidence="2" id="KW-0251">Elongation factor</keyword>
<evidence type="ECO:0000256" key="3">
    <source>
        <dbReference type="ARBA" id="ARBA00022917"/>
    </source>
</evidence>
<dbReference type="Pfam" id="PF00889">
    <property type="entry name" value="EF_TS"/>
    <property type="match status" value="1"/>
</dbReference>
<comment type="similarity">
    <text evidence="1">Belongs to the EF-Ts family.</text>
</comment>
<evidence type="ECO:0000256" key="1">
    <source>
        <dbReference type="ARBA" id="ARBA00005532"/>
    </source>
</evidence>
<dbReference type="NCBIfam" id="TIGR00116">
    <property type="entry name" value="tsf"/>
    <property type="match status" value="1"/>
</dbReference>
<reference evidence="5" key="1">
    <citation type="submission" date="2018-05" db="EMBL/GenBank/DDBJ databases">
        <authorList>
            <person name="Lanie J.A."/>
            <person name="Ng W.-L."/>
            <person name="Kazmierczak K.M."/>
            <person name="Andrzejewski T.M."/>
            <person name="Davidsen T.M."/>
            <person name="Wayne K.J."/>
            <person name="Tettelin H."/>
            <person name="Glass J.I."/>
            <person name="Rusch D."/>
            <person name="Podicherti R."/>
            <person name="Tsui H.-C.T."/>
            <person name="Winkler M.E."/>
        </authorList>
    </citation>
    <scope>NUCLEOTIDE SEQUENCE</scope>
</reference>
<dbReference type="Gene3D" id="1.10.286.20">
    <property type="match status" value="1"/>
</dbReference>
<dbReference type="Gene3D" id="1.10.8.10">
    <property type="entry name" value="DNA helicase RuvA subunit, C-terminal domain"/>
    <property type="match status" value="1"/>
</dbReference>
<dbReference type="Gene3D" id="3.30.479.20">
    <property type="entry name" value="Elongation factor Ts, dimerisation domain"/>
    <property type="match status" value="2"/>
</dbReference>
<dbReference type="InterPro" id="IPR009060">
    <property type="entry name" value="UBA-like_sf"/>
</dbReference>
<feature type="domain" description="Translation elongation factor EFTs/EF1B dimerisation" evidence="4">
    <location>
        <begin position="71"/>
        <end position="250"/>
    </location>
</feature>
<evidence type="ECO:0000259" key="4">
    <source>
        <dbReference type="Pfam" id="PF00889"/>
    </source>
</evidence>
<gene>
    <name evidence="5" type="ORF">METZ01_LOCUS39953</name>
</gene>
<dbReference type="PANTHER" id="PTHR11741">
    <property type="entry name" value="ELONGATION FACTOR TS"/>
    <property type="match status" value="1"/>
</dbReference>
<dbReference type="InterPro" id="IPR018101">
    <property type="entry name" value="Transl_elong_Ts_CS"/>
</dbReference>
<dbReference type="PROSITE" id="PS01126">
    <property type="entry name" value="EF_TS_1"/>
    <property type="match status" value="1"/>
</dbReference>
<accession>A0A381R8E6</accession>
<dbReference type="GO" id="GO:0003746">
    <property type="term" value="F:translation elongation factor activity"/>
    <property type="evidence" value="ECO:0007669"/>
    <property type="project" value="UniProtKB-KW"/>
</dbReference>
<dbReference type="SUPFAM" id="SSF54713">
    <property type="entry name" value="Elongation factor Ts (EF-Ts), dimerisation domain"/>
    <property type="match status" value="1"/>
</dbReference>
<dbReference type="InterPro" id="IPR036402">
    <property type="entry name" value="EF-Ts_dimer_sf"/>
</dbReference>
<evidence type="ECO:0000256" key="2">
    <source>
        <dbReference type="ARBA" id="ARBA00022768"/>
    </source>
</evidence>
<evidence type="ECO:0000313" key="5">
    <source>
        <dbReference type="EMBL" id="SUZ87099.1"/>
    </source>
</evidence>
<name>A0A381R8E6_9ZZZZ</name>
<dbReference type="SUPFAM" id="SSF46934">
    <property type="entry name" value="UBA-like"/>
    <property type="match status" value="1"/>
</dbReference>